<dbReference type="PANTHER" id="PTHR36166">
    <property type="entry name" value="CHROMOSOME 9, WHOLE GENOME SHOTGUN SEQUENCE"/>
    <property type="match status" value="1"/>
</dbReference>
<sequence>MVSIKTEITINAPPQTVRSTFLDFESHAKWNPFFVRVKDVGEVNPGTGLEIDMKLKGETTVRTMKPVVLVNSEDELKWKGNLGFDSVFVGAHYFKFESIEDGAATRLVQGEDFGGFLVPVLNLVGLFEKTKASFEDLNEALKKEAESRA</sequence>
<dbReference type="InterPro" id="IPR023393">
    <property type="entry name" value="START-like_dom_sf"/>
</dbReference>
<dbReference type="InterPro" id="IPR019587">
    <property type="entry name" value="Polyketide_cyclase/dehydratase"/>
</dbReference>
<reference evidence="1 2" key="1">
    <citation type="submission" date="2016-10" db="EMBL/GenBank/DDBJ databases">
        <authorList>
            <person name="de Groot N.N."/>
        </authorList>
    </citation>
    <scope>NUCLEOTIDE SEQUENCE [LARGE SCALE GENOMIC DNA]</scope>
    <source>
        <strain evidence="1 2">PYCC 4715</strain>
    </source>
</reference>
<proteinExistence type="predicted"/>
<dbReference type="Pfam" id="PF10604">
    <property type="entry name" value="Polyketide_cyc2"/>
    <property type="match status" value="1"/>
</dbReference>
<evidence type="ECO:0000313" key="2">
    <source>
        <dbReference type="Proteomes" id="UP000182259"/>
    </source>
</evidence>
<dbReference type="CDD" id="cd07822">
    <property type="entry name" value="SRPBCC_4"/>
    <property type="match status" value="1"/>
</dbReference>
<protein>
    <submittedName>
        <fullName evidence="1">CIC11C00000002795</fullName>
    </submittedName>
</protein>
<gene>
    <name evidence="1" type="ORF">SAMEA4029009_CIC11G00000002795</name>
</gene>
<name>A0A1L0BE57_9ASCO</name>
<accession>A0A1L0BE57</accession>
<dbReference type="PANTHER" id="PTHR36166:SF1">
    <property type="entry name" value="SRPBCC DOMAIN-CONTAINING PROTEIN"/>
    <property type="match status" value="1"/>
</dbReference>
<dbReference type="AlphaFoldDB" id="A0A1L0BE57"/>
<dbReference type="Proteomes" id="UP000182259">
    <property type="component" value="Chromosome I"/>
</dbReference>
<dbReference type="Gene3D" id="3.30.530.20">
    <property type="match status" value="1"/>
</dbReference>
<dbReference type="EMBL" id="LT635764">
    <property type="protein sequence ID" value="SGZ49368.1"/>
    <property type="molecule type" value="Genomic_DNA"/>
</dbReference>
<evidence type="ECO:0000313" key="1">
    <source>
        <dbReference type="EMBL" id="SGZ49368.1"/>
    </source>
</evidence>
<dbReference type="SUPFAM" id="SSF55961">
    <property type="entry name" value="Bet v1-like"/>
    <property type="match status" value="1"/>
</dbReference>
<organism evidence="1 2">
    <name type="scientific">Sungouiella intermedia</name>
    <dbReference type="NCBI Taxonomy" id="45354"/>
    <lineage>
        <taxon>Eukaryota</taxon>
        <taxon>Fungi</taxon>
        <taxon>Dikarya</taxon>
        <taxon>Ascomycota</taxon>
        <taxon>Saccharomycotina</taxon>
        <taxon>Pichiomycetes</taxon>
        <taxon>Metschnikowiaceae</taxon>
        <taxon>Sungouiella</taxon>
    </lineage>
</organism>